<evidence type="ECO:0000313" key="2">
    <source>
        <dbReference type="EMBL" id="GAA4009555.1"/>
    </source>
</evidence>
<reference evidence="3" key="1">
    <citation type="journal article" date="2019" name="Int. J. Syst. Evol. Microbiol.">
        <title>The Global Catalogue of Microorganisms (GCM) 10K type strain sequencing project: providing services to taxonomists for standard genome sequencing and annotation.</title>
        <authorList>
            <consortium name="The Broad Institute Genomics Platform"/>
            <consortium name="The Broad Institute Genome Sequencing Center for Infectious Disease"/>
            <person name="Wu L."/>
            <person name="Ma J."/>
        </authorList>
    </citation>
    <scope>NUCLEOTIDE SEQUENCE [LARGE SCALE GENOMIC DNA]</scope>
    <source>
        <strain evidence="3">JCM 17342</strain>
    </source>
</reference>
<evidence type="ECO:0000313" key="3">
    <source>
        <dbReference type="Proteomes" id="UP001501747"/>
    </source>
</evidence>
<proteinExistence type="predicted"/>
<dbReference type="EMBL" id="BAABAL010000012">
    <property type="protein sequence ID" value="GAA4009555.1"/>
    <property type="molecule type" value="Genomic_DNA"/>
</dbReference>
<feature type="compositionally biased region" description="Basic and acidic residues" evidence="1">
    <location>
        <begin position="23"/>
        <end position="38"/>
    </location>
</feature>
<comment type="caution">
    <text evidence="2">The sequence shown here is derived from an EMBL/GenBank/DDBJ whole genome shotgun (WGS) entry which is preliminary data.</text>
</comment>
<sequence>MTWPKIGDVITDQIIDRADEGNEAAVDKATDRGGDIKVGRNGGGGKLRQMQCGSARSASDVLHGRGQGLRGCQSASPAGMGNQGDDTTALGFALDKHWLGDGAHQGPPATGSLSPNIDGTDAELTWSGVHPRPESAKQRGAATTHPAGDCDRTKRLHASSSTR</sequence>
<accession>A0ABP7SBU5</accession>
<organism evidence="2 3">
    <name type="scientific">Allokutzneria multivorans</name>
    <dbReference type="NCBI Taxonomy" id="1142134"/>
    <lineage>
        <taxon>Bacteria</taxon>
        <taxon>Bacillati</taxon>
        <taxon>Actinomycetota</taxon>
        <taxon>Actinomycetes</taxon>
        <taxon>Pseudonocardiales</taxon>
        <taxon>Pseudonocardiaceae</taxon>
        <taxon>Allokutzneria</taxon>
    </lineage>
</organism>
<feature type="region of interest" description="Disordered" evidence="1">
    <location>
        <begin position="23"/>
        <end position="163"/>
    </location>
</feature>
<gene>
    <name evidence="2" type="ORF">GCM10022247_34620</name>
</gene>
<protein>
    <submittedName>
        <fullName evidence="2">Uncharacterized protein</fullName>
    </submittedName>
</protein>
<name>A0ABP7SBU5_9PSEU</name>
<dbReference type="Proteomes" id="UP001501747">
    <property type="component" value="Unassembled WGS sequence"/>
</dbReference>
<evidence type="ECO:0000256" key="1">
    <source>
        <dbReference type="SAM" id="MobiDB-lite"/>
    </source>
</evidence>
<keyword evidence="3" id="KW-1185">Reference proteome</keyword>
<dbReference type="RefSeq" id="WP_344875937.1">
    <property type="nucleotide sequence ID" value="NZ_BAABAL010000012.1"/>
</dbReference>